<dbReference type="PANTHER" id="PTHR43434">
    <property type="entry name" value="PHOSPHOGLYCOLATE PHOSPHATASE"/>
    <property type="match status" value="1"/>
</dbReference>
<gene>
    <name evidence="1" type="ORF">GGR42_001800</name>
</gene>
<dbReference type="RefSeq" id="WP_167963008.1">
    <property type="nucleotide sequence ID" value="NZ_JAATJJ010000001.1"/>
</dbReference>
<comment type="caution">
    <text evidence="1">The sequence shown here is derived from an EMBL/GenBank/DDBJ whole genome shotgun (WGS) entry which is preliminary data.</text>
</comment>
<dbReference type="EMBL" id="JAATJJ010000001">
    <property type="protein sequence ID" value="NJB71338.1"/>
    <property type="molecule type" value="Genomic_DNA"/>
</dbReference>
<dbReference type="SFLD" id="SFLDS00003">
    <property type="entry name" value="Haloacid_Dehalogenase"/>
    <property type="match status" value="1"/>
</dbReference>
<dbReference type="InterPro" id="IPR006439">
    <property type="entry name" value="HAD-SF_hydro_IA"/>
</dbReference>
<dbReference type="InterPro" id="IPR036412">
    <property type="entry name" value="HAD-like_sf"/>
</dbReference>
<evidence type="ECO:0000313" key="2">
    <source>
        <dbReference type="Proteomes" id="UP000590442"/>
    </source>
</evidence>
<dbReference type="Proteomes" id="UP000590442">
    <property type="component" value="Unassembled WGS sequence"/>
</dbReference>
<proteinExistence type="predicted"/>
<dbReference type="Pfam" id="PF13419">
    <property type="entry name" value="HAD_2"/>
    <property type="match status" value="1"/>
</dbReference>
<dbReference type="SFLD" id="SFLDG01129">
    <property type="entry name" value="C1.5:_HAD__Beta-PGM__Phosphata"/>
    <property type="match status" value="1"/>
</dbReference>
<dbReference type="InterPro" id="IPR041492">
    <property type="entry name" value="HAD_2"/>
</dbReference>
<dbReference type="Gene3D" id="1.10.150.240">
    <property type="entry name" value="Putative phosphatase, domain 2"/>
    <property type="match status" value="1"/>
</dbReference>
<dbReference type="GO" id="GO:0006281">
    <property type="term" value="P:DNA repair"/>
    <property type="evidence" value="ECO:0007669"/>
    <property type="project" value="TreeGrafter"/>
</dbReference>
<dbReference type="NCBIfam" id="TIGR03351">
    <property type="entry name" value="PhnX-like"/>
    <property type="match status" value="1"/>
</dbReference>
<dbReference type="SFLD" id="SFLDG01135">
    <property type="entry name" value="C1.5.6:_HAD__Beta-PGM__Phospha"/>
    <property type="match status" value="1"/>
</dbReference>
<dbReference type="InterPro" id="IPR022468">
    <property type="entry name" value="PhnX-like"/>
</dbReference>
<dbReference type="GO" id="GO:0008967">
    <property type="term" value="F:phosphoglycolate phosphatase activity"/>
    <property type="evidence" value="ECO:0007669"/>
    <property type="project" value="TreeGrafter"/>
</dbReference>
<dbReference type="PANTHER" id="PTHR43434:SF19">
    <property type="entry name" value="PHOSPHONOACETALDEHYDE HYDROLASE"/>
    <property type="match status" value="1"/>
</dbReference>
<dbReference type="InterPro" id="IPR050155">
    <property type="entry name" value="HAD-like_hydrolase_sf"/>
</dbReference>
<dbReference type="InterPro" id="IPR023214">
    <property type="entry name" value="HAD_sf"/>
</dbReference>
<name>A0A846QTG5_9FLAO</name>
<dbReference type="AlphaFoldDB" id="A0A846QTG5"/>
<dbReference type="GO" id="GO:0005829">
    <property type="term" value="C:cytosol"/>
    <property type="evidence" value="ECO:0007669"/>
    <property type="project" value="TreeGrafter"/>
</dbReference>
<dbReference type="NCBIfam" id="TIGR01549">
    <property type="entry name" value="HAD-SF-IA-v1"/>
    <property type="match status" value="1"/>
</dbReference>
<dbReference type="InterPro" id="IPR023198">
    <property type="entry name" value="PGP-like_dom2"/>
</dbReference>
<dbReference type="SUPFAM" id="SSF56784">
    <property type="entry name" value="HAD-like"/>
    <property type="match status" value="1"/>
</dbReference>
<keyword evidence="1" id="KW-0378">Hydrolase</keyword>
<reference evidence="1 2" key="1">
    <citation type="submission" date="2020-03" db="EMBL/GenBank/DDBJ databases">
        <title>Genomic Encyclopedia of Type Strains, Phase IV (KMG-IV): sequencing the most valuable type-strain genomes for metagenomic binning, comparative biology and taxonomic classification.</title>
        <authorList>
            <person name="Goeker M."/>
        </authorList>
    </citation>
    <scope>NUCLEOTIDE SEQUENCE [LARGE SCALE GENOMIC DNA]</scope>
    <source>
        <strain evidence="1 2">DSM 29762</strain>
    </source>
</reference>
<evidence type="ECO:0000313" key="1">
    <source>
        <dbReference type="EMBL" id="NJB71338.1"/>
    </source>
</evidence>
<organism evidence="1 2">
    <name type="scientific">Saonia flava</name>
    <dbReference type="NCBI Taxonomy" id="523696"/>
    <lineage>
        <taxon>Bacteria</taxon>
        <taxon>Pseudomonadati</taxon>
        <taxon>Bacteroidota</taxon>
        <taxon>Flavobacteriia</taxon>
        <taxon>Flavobacteriales</taxon>
        <taxon>Flavobacteriaceae</taxon>
        <taxon>Saonia</taxon>
    </lineage>
</organism>
<protein>
    <submittedName>
        <fullName evidence="1">Phosphonatase-like hydrolase</fullName>
    </submittedName>
</protein>
<keyword evidence="2" id="KW-1185">Reference proteome</keyword>
<dbReference type="Gene3D" id="3.40.50.1000">
    <property type="entry name" value="HAD superfamily/HAD-like"/>
    <property type="match status" value="1"/>
</dbReference>
<sequence>MSKIELVVFDMAGTVVNEDNVVYKTLQKAINKEGYLLTLDSVLEHGAGKEKHQAIKDILKICEGHEQDTIAASIFENFKKLLENAYQNLKVESYPGVENLIQTLREKNIMVALNTGYDKNTAQLLLDKMSWKLEEQYDALVTADDVILGRPNPDMIFEAMDLLSIKNPSTVLKAGDSIIDIEEGKNAKCGITVGVTTGAHTREQLLSANPTYILDSLNELKKILID</sequence>
<accession>A0A846QTG5</accession>